<dbReference type="RefSeq" id="WP_405146667.1">
    <property type="nucleotide sequence ID" value="NZ_CP109527.1"/>
</dbReference>
<protein>
    <submittedName>
        <fullName evidence="2">Nuclear transport factor 2 family protein</fullName>
    </submittedName>
</protein>
<dbReference type="SUPFAM" id="SSF54427">
    <property type="entry name" value="NTF2-like"/>
    <property type="match status" value="1"/>
</dbReference>
<dbReference type="Proteomes" id="UP001621418">
    <property type="component" value="Chromosome"/>
</dbReference>
<organism evidence="2 3">
    <name type="scientific">Nocardia salmonicida</name>
    <dbReference type="NCBI Taxonomy" id="53431"/>
    <lineage>
        <taxon>Bacteria</taxon>
        <taxon>Bacillati</taxon>
        <taxon>Actinomycetota</taxon>
        <taxon>Actinomycetes</taxon>
        <taxon>Mycobacteriales</taxon>
        <taxon>Nocardiaceae</taxon>
        <taxon>Nocardia</taxon>
    </lineage>
</organism>
<reference evidence="2 3" key="1">
    <citation type="submission" date="2022-10" db="EMBL/GenBank/DDBJ databases">
        <title>The complete genomes of actinobacterial strains from the NBC collection.</title>
        <authorList>
            <person name="Joergensen T.S."/>
            <person name="Alvarez Arevalo M."/>
            <person name="Sterndorff E.B."/>
            <person name="Faurdal D."/>
            <person name="Vuksanovic O."/>
            <person name="Mourched A.-S."/>
            <person name="Charusanti P."/>
            <person name="Shaw S."/>
            <person name="Blin K."/>
            <person name="Weber T."/>
        </authorList>
    </citation>
    <scope>NUCLEOTIDE SEQUENCE [LARGE SCALE GENOMIC DNA]</scope>
    <source>
        <strain evidence="2 3">NBC_01413</strain>
    </source>
</reference>
<dbReference type="Gene3D" id="3.10.450.50">
    <property type="match status" value="1"/>
</dbReference>
<accession>A0ABZ1N324</accession>
<sequence>MTSRTTDPKIDAASFIDAYNSGDLVRIEALLGDDVELTHHNRGVRLVGKPAVMGMFEIAGKMMPGKAFVDRHSLDALDADRVVLRHRWTATPVVDVPGMGAAGETISLDLATFLTFRDGVVVDYHDFG</sequence>
<name>A0ABZ1N324_9NOCA</name>
<dbReference type="Pfam" id="PF12680">
    <property type="entry name" value="SnoaL_2"/>
    <property type="match status" value="1"/>
</dbReference>
<dbReference type="InterPro" id="IPR037401">
    <property type="entry name" value="SnoaL-like"/>
</dbReference>
<evidence type="ECO:0000259" key="1">
    <source>
        <dbReference type="Pfam" id="PF12680"/>
    </source>
</evidence>
<evidence type="ECO:0000313" key="2">
    <source>
        <dbReference type="EMBL" id="WTY34362.1"/>
    </source>
</evidence>
<dbReference type="EMBL" id="CP109527">
    <property type="protein sequence ID" value="WTY34362.1"/>
    <property type="molecule type" value="Genomic_DNA"/>
</dbReference>
<feature type="domain" description="SnoaL-like" evidence="1">
    <location>
        <begin position="14"/>
        <end position="123"/>
    </location>
</feature>
<proteinExistence type="predicted"/>
<evidence type="ECO:0000313" key="3">
    <source>
        <dbReference type="Proteomes" id="UP001621418"/>
    </source>
</evidence>
<gene>
    <name evidence="2" type="ORF">OG308_23985</name>
</gene>
<keyword evidence="3" id="KW-1185">Reference proteome</keyword>
<dbReference type="InterPro" id="IPR032710">
    <property type="entry name" value="NTF2-like_dom_sf"/>
</dbReference>